<dbReference type="EMBL" id="FTOB01000003">
    <property type="protein sequence ID" value="SIS73012.1"/>
    <property type="molecule type" value="Genomic_DNA"/>
</dbReference>
<keyword evidence="1" id="KW-0472">Membrane</keyword>
<keyword evidence="1" id="KW-1133">Transmembrane helix</keyword>
<reference evidence="3 4" key="1">
    <citation type="submission" date="2017-01" db="EMBL/GenBank/DDBJ databases">
        <authorList>
            <person name="Varghese N."/>
            <person name="Submissions S."/>
        </authorList>
    </citation>
    <scope>NUCLEOTIDE SEQUENCE [LARGE SCALE GENOMIC DNA]</scope>
    <source>
        <strain evidence="3 4">DSM 2061</strain>
    </source>
</reference>
<dbReference type="InterPro" id="IPR025517">
    <property type="entry name" value="DUF4405"/>
</dbReference>
<keyword evidence="1" id="KW-0812">Transmembrane</keyword>
<dbReference type="Proteomes" id="UP000185728">
    <property type="component" value="Unassembled WGS sequence"/>
</dbReference>
<name>A0ABY1KSZ5_9FLAO</name>
<feature type="transmembrane region" description="Helical" evidence="1">
    <location>
        <begin position="41"/>
        <end position="60"/>
    </location>
</feature>
<evidence type="ECO:0000313" key="4">
    <source>
        <dbReference type="Proteomes" id="UP000185728"/>
    </source>
</evidence>
<feature type="transmembrane region" description="Helical" evidence="1">
    <location>
        <begin position="174"/>
        <end position="191"/>
    </location>
</feature>
<feature type="transmembrane region" description="Helical" evidence="1">
    <location>
        <begin position="15"/>
        <end position="35"/>
    </location>
</feature>
<sequence>MSEVPKNKKTSKVRIYVDLFFFILMVLVLIPQTTGIAIHEWASFIIILPFFIHLIINWDWIATNSKKFFQRESNKTRFDYILNWTLYVFMIVITVSGIVISEAALPVFGIHFEADPFWTKIHNLSATLFMLVFGVHIALHWRWILGALSKFKFKSDLHHLTEVGAIISKRMLQLLLLISLSVVLSLTVYLFEFSQWAEGLRTSAENNSGQEPGGPGMSWMRYVLPLVKVTVLTGVPALIAGGIIRLKRKLRRKGIHS</sequence>
<dbReference type="RefSeq" id="WP_076455406.1">
    <property type="nucleotide sequence ID" value="NZ_FTOB01000003.1"/>
</dbReference>
<organism evidence="3 4">
    <name type="scientific">Zobellia uliginosa</name>
    <dbReference type="NCBI Taxonomy" id="143224"/>
    <lineage>
        <taxon>Bacteria</taxon>
        <taxon>Pseudomonadati</taxon>
        <taxon>Bacteroidota</taxon>
        <taxon>Flavobacteriia</taxon>
        <taxon>Flavobacteriales</taxon>
        <taxon>Flavobacteriaceae</taxon>
        <taxon>Zobellia</taxon>
    </lineage>
</organism>
<gene>
    <name evidence="3" type="ORF">SAMN05421766_103670</name>
</gene>
<proteinExistence type="predicted"/>
<feature type="transmembrane region" description="Helical" evidence="1">
    <location>
        <begin position="222"/>
        <end position="244"/>
    </location>
</feature>
<comment type="caution">
    <text evidence="3">The sequence shown here is derived from an EMBL/GenBank/DDBJ whole genome shotgun (WGS) entry which is preliminary data.</text>
</comment>
<feature type="transmembrane region" description="Helical" evidence="1">
    <location>
        <begin position="121"/>
        <end position="145"/>
    </location>
</feature>
<keyword evidence="4" id="KW-1185">Reference proteome</keyword>
<protein>
    <recommendedName>
        <fullName evidence="2">Flavinylation-associated cytochrome domain-containing protein</fullName>
    </recommendedName>
</protein>
<feature type="domain" description="Flavinylation-associated cytochrome" evidence="2">
    <location>
        <begin position="81"/>
        <end position="141"/>
    </location>
</feature>
<dbReference type="Pfam" id="PF14358">
    <property type="entry name" value="DUF4405"/>
    <property type="match status" value="1"/>
</dbReference>
<accession>A0ABY1KSZ5</accession>
<feature type="transmembrane region" description="Helical" evidence="1">
    <location>
        <begin position="81"/>
        <end position="101"/>
    </location>
</feature>
<evidence type="ECO:0000259" key="2">
    <source>
        <dbReference type="Pfam" id="PF14358"/>
    </source>
</evidence>
<evidence type="ECO:0000313" key="3">
    <source>
        <dbReference type="EMBL" id="SIS73012.1"/>
    </source>
</evidence>
<evidence type="ECO:0000256" key="1">
    <source>
        <dbReference type="SAM" id="Phobius"/>
    </source>
</evidence>